<dbReference type="Proteomes" id="UP001189429">
    <property type="component" value="Unassembled WGS sequence"/>
</dbReference>
<evidence type="ECO:0000256" key="6">
    <source>
        <dbReference type="SAM" id="Phobius"/>
    </source>
</evidence>
<feature type="compositionally biased region" description="Polar residues" evidence="5">
    <location>
        <begin position="188"/>
        <end position="200"/>
    </location>
</feature>
<sequence>MLAKRSFSSASGISSASRSRAGTDRDRSSRPTSVHESEADASGLRSTGEAWQDGELAKAPSWHADPPAPVVHHPPSIGDDEYGCFPRDWKLSNPLTAEEKRDSEESFHELLKRLSNAHDKELRVTVDQLVVEKAELQWQVDALRTQLAKQRFGPMDKDQGEGAARGRGLGTTPRERRATLVTPGGRGATQSSPRSRRATITVTDTKGTTRTSLVVGTSRGSTPELASLEGLPSMPSVPDTDEVVHRSSDDADVHRESANEDEMAENDEECFPARPEYTVNLADIIYKSKPMTLDRLTRMPTRQMTKQLSTLTKMSHPFYIASPRSPMRTAWEVLGAILICWDLLMIPLTIFCYPMNGLHFAMEWITLVYWTLHVPQTLTVGYEDGLKTVTKASSVLVKYLKSWFIIDAVVLVPDWVIVVLSLGSKETRTTSCDSAVEGSGAVKLLRNLRLMRLMRLTRIARLQKAWQLVKERIHSLELMVAANILTMLLLLLVLSHFISCLWYAISYLMDGDKRWLVHYGMDGLAWNYLYATCLHWSLTQFTPAPMDIQPQNFPERVFTISVVVCALVGFSYVVGAITASLAQLRSLKEEESKLFWDLRVYLKRNHVEHLLSIRVQRYLQHVWRYRAANKTYQQIKILAMLSEQLENELLFQLHSNHLTIHPLVDRLLKVSKVTAFRLAKTAVSTKQVARLDPIFIHGEKPSHMYVVIEGQFQYKRVTSEGDVIREMVDKGEDWIAEPVLWTTEWYHLGDCTATDQSNLMLVSPHHFCKEAQRNPTAWVLVTNYSKNFLKWLNSTDLDDLSDVTQGDETDVQKQLAKFMVVDDIAKYSTRVHAKAPKSRPSATTMIHMAVGKIASR</sequence>
<dbReference type="InterPro" id="IPR005821">
    <property type="entry name" value="Ion_trans_dom"/>
</dbReference>
<feature type="transmembrane region" description="Helical" evidence="6">
    <location>
        <begin position="480"/>
        <end position="505"/>
    </location>
</feature>
<feature type="transmembrane region" description="Helical" evidence="6">
    <location>
        <begin position="364"/>
        <end position="382"/>
    </location>
</feature>
<dbReference type="InterPro" id="IPR018490">
    <property type="entry name" value="cNMP-bd_dom_sf"/>
</dbReference>
<keyword evidence="9" id="KW-1185">Reference proteome</keyword>
<dbReference type="Gene3D" id="1.10.287.70">
    <property type="match status" value="1"/>
</dbReference>
<keyword evidence="2 6" id="KW-0812">Transmembrane</keyword>
<feature type="compositionally biased region" description="Low complexity" evidence="5">
    <location>
        <begin position="1"/>
        <end position="20"/>
    </location>
</feature>
<feature type="region of interest" description="Disordered" evidence="5">
    <location>
        <begin position="213"/>
        <end position="243"/>
    </location>
</feature>
<feature type="domain" description="Ion transport" evidence="7">
    <location>
        <begin position="329"/>
        <end position="586"/>
    </location>
</feature>
<dbReference type="EMBL" id="CAUYUJ010021170">
    <property type="protein sequence ID" value="CAK0903133.1"/>
    <property type="molecule type" value="Genomic_DNA"/>
</dbReference>
<comment type="caution">
    <text evidence="8">The sequence shown here is derived from an EMBL/GenBank/DDBJ whole genome shotgun (WGS) entry which is preliminary data.</text>
</comment>
<dbReference type="SUPFAM" id="SSF81324">
    <property type="entry name" value="Voltage-gated potassium channels"/>
    <property type="match status" value="1"/>
</dbReference>
<keyword evidence="4 6" id="KW-0472">Membrane</keyword>
<dbReference type="Gene3D" id="2.60.120.10">
    <property type="entry name" value="Jelly Rolls"/>
    <property type="match status" value="1"/>
</dbReference>
<reference evidence="8" key="1">
    <citation type="submission" date="2023-10" db="EMBL/GenBank/DDBJ databases">
        <authorList>
            <person name="Chen Y."/>
            <person name="Shah S."/>
            <person name="Dougan E. K."/>
            <person name="Thang M."/>
            <person name="Chan C."/>
        </authorList>
    </citation>
    <scope>NUCLEOTIDE SEQUENCE [LARGE SCALE GENOMIC DNA]</scope>
</reference>
<dbReference type="InterPro" id="IPR051413">
    <property type="entry name" value="K/Na_HCN_channel"/>
</dbReference>
<evidence type="ECO:0000256" key="4">
    <source>
        <dbReference type="ARBA" id="ARBA00023136"/>
    </source>
</evidence>
<evidence type="ECO:0000256" key="2">
    <source>
        <dbReference type="ARBA" id="ARBA00022692"/>
    </source>
</evidence>
<feature type="transmembrane region" description="Helical" evidence="6">
    <location>
        <begin position="402"/>
        <end position="422"/>
    </location>
</feature>
<accession>A0ABN9XT03</accession>
<dbReference type="Pfam" id="PF00520">
    <property type="entry name" value="Ion_trans"/>
    <property type="match status" value="1"/>
</dbReference>
<dbReference type="PANTHER" id="PTHR45689:SF5">
    <property type="entry name" value="I[[H]] CHANNEL, ISOFORM E"/>
    <property type="match status" value="1"/>
</dbReference>
<keyword evidence="3 6" id="KW-1133">Transmembrane helix</keyword>
<evidence type="ECO:0000259" key="7">
    <source>
        <dbReference type="Pfam" id="PF00520"/>
    </source>
</evidence>
<evidence type="ECO:0000256" key="5">
    <source>
        <dbReference type="SAM" id="MobiDB-lite"/>
    </source>
</evidence>
<evidence type="ECO:0000313" key="9">
    <source>
        <dbReference type="Proteomes" id="UP001189429"/>
    </source>
</evidence>
<comment type="subcellular location">
    <subcellularLocation>
        <location evidence="1">Membrane</location>
        <topology evidence="1">Multi-pass membrane protein</topology>
    </subcellularLocation>
</comment>
<feature type="region of interest" description="Disordered" evidence="5">
    <location>
        <begin position="1"/>
        <end position="79"/>
    </location>
</feature>
<gene>
    <name evidence="8" type="ORF">PCOR1329_LOCUS79519</name>
</gene>
<feature type="region of interest" description="Disordered" evidence="5">
    <location>
        <begin position="153"/>
        <end position="200"/>
    </location>
</feature>
<evidence type="ECO:0000313" key="8">
    <source>
        <dbReference type="EMBL" id="CAK0903133.1"/>
    </source>
</evidence>
<dbReference type="PANTHER" id="PTHR45689">
    <property type="entry name" value="I[[H]] CHANNEL, ISOFORM E"/>
    <property type="match status" value="1"/>
</dbReference>
<dbReference type="SUPFAM" id="SSF51206">
    <property type="entry name" value="cAMP-binding domain-like"/>
    <property type="match status" value="1"/>
</dbReference>
<evidence type="ECO:0000256" key="1">
    <source>
        <dbReference type="ARBA" id="ARBA00004141"/>
    </source>
</evidence>
<protein>
    <recommendedName>
        <fullName evidence="7">Ion transport domain-containing protein</fullName>
    </recommendedName>
</protein>
<feature type="transmembrane region" description="Helical" evidence="6">
    <location>
        <begin position="557"/>
        <end position="582"/>
    </location>
</feature>
<name>A0ABN9XT03_9DINO</name>
<organism evidence="8 9">
    <name type="scientific">Prorocentrum cordatum</name>
    <dbReference type="NCBI Taxonomy" id="2364126"/>
    <lineage>
        <taxon>Eukaryota</taxon>
        <taxon>Sar</taxon>
        <taxon>Alveolata</taxon>
        <taxon>Dinophyceae</taxon>
        <taxon>Prorocentrales</taxon>
        <taxon>Prorocentraceae</taxon>
        <taxon>Prorocentrum</taxon>
    </lineage>
</organism>
<feature type="compositionally biased region" description="Basic and acidic residues" evidence="5">
    <location>
        <begin position="21"/>
        <end position="38"/>
    </location>
</feature>
<dbReference type="InterPro" id="IPR014710">
    <property type="entry name" value="RmlC-like_jellyroll"/>
</dbReference>
<feature type="transmembrane region" description="Helical" evidence="6">
    <location>
        <begin position="525"/>
        <end position="545"/>
    </location>
</feature>
<proteinExistence type="predicted"/>
<evidence type="ECO:0000256" key="3">
    <source>
        <dbReference type="ARBA" id="ARBA00022989"/>
    </source>
</evidence>
<feature type="transmembrane region" description="Helical" evidence="6">
    <location>
        <begin position="330"/>
        <end position="352"/>
    </location>
</feature>